<dbReference type="Proteomes" id="UP000235371">
    <property type="component" value="Unassembled WGS sequence"/>
</dbReference>
<dbReference type="InParanoid" id="A0A2J6TQQ0"/>
<gene>
    <name evidence="1" type="ORF">K444DRAFT_607901</name>
</gene>
<evidence type="ECO:0000313" key="2">
    <source>
        <dbReference type="Proteomes" id="UP000235371"/>
    </source>
</evidence>
<dbReference type="AlphaFoldDB" id="A0A2J6TQQ0"/>
<reference evidence="1 2" key="1">
    <citation type="submission" date="2016-04" db="EMBL/GenBank/DDBJ databases">
        <title>A degradative enzymes factory behind the ericoid mycorrhizal symbiosis.</title>
        <authorList>
            <consortium name="DOE Joint Genome Institute"/>
            <person name="Martino E."/>
            <person name="Morin E."/>
            <person name="Grelet G."/>
            <person name="Kuo A."/>
            <person name="Kohler A."/>
            <person name="Daghino S."/>
            <person name="Barry K."/>
            <person name="Choi C."/>
            <person name="Cichocki N."/>
            <person name="Clum A."/>
            <person name="Copeland A."/>
            <person name="Hainaut M."/>
            <person name="Haridas S."/>
            <person name="Labutti K."/>
            <person name="Lindquist E."/>
            <person name="Lipzen A."/>
            <person name="Khouja H.-R."/>
            <person name="Murat C."/>
            <person name="Ohm R."/>
            <person name="Olson A."/>
            <person name="Spatafora J."/>
            <person name="Veneault-Fourrey C."/>
            <person name="Henrissat B."/>
            <person name="Grigoriev I."/>
            <person name="Martin F."/>
            <person name="Perotto S."/>
        </authorList>
    </citation>
    <scope>NUCLEOTIDE SEQUENCE [LARGE SCALE GENOMIC DNA]</scope>
    <source>
        <strain evidence="1 2">E</strain>
    </source>
</reference>
<keyword evidence="2" id="KW-1185">Reference proteome</keyword>
<dbReference type="RefSeq" id="XP_024742247.1">
    <property type="nucleotide sequence ID" value="XM_024879259.1"/>
</dbReference>
<dbReference type="EMBL" id="KZ613746">
    <property type="protein sequence ID" value="PMD65343.1"/>
    <property type="molecule type" value="Genomic_DNA"/>
</dbReference>
<protein>
    <submittedName>
        <fullName evidence="1">Uncharacterized protein</fullName>
    </submittedName>
</protein>
<name>A0A2J6TQQ0_9HELO</name>
<sequence length="76" mass="8698">MDQLEWLVMLPSLMDGRYPDTLCVGWLSLQLILLFAFRFRGWFSVTCVPLSRKPTVSKAKSIFNFLLLLCVGIMGI</sequence>
<accession>A0A2J6TQQ0</accession>
<evidence type="ECO:0000313" key="1">
    <source>
        <dbReference type="EMBL" id="PMD65343.1"/>
    </source>
</evidence>
<organism evidence="1 2">
    <name type="scientific">Hyaloscypha bicolor E</name>
    <dbReference type="NCBI Taxonomy" id="1095630"/>
    <lineage>
        <taxon>Eukaryota</taxon>
        <taxon>Fungi</taxon>
        <taxon>Dikarya</taxon>
        <taxon>Ascomycota</taxon>
        <taxon>Pezizomycotina</taxon>
        <taxon>Leotiomycetes</taxon>
        <taxon>Helotiales</taxon>
        <taxon>Hyaloscyphaceae</taxon>
        <taxon>Hyaloscypha</taxon>
        <taxon>Hyaloscypha bicolor</taxon>
    </lineage>
</organism>
<proteinExistence type="predicted"/>
<dbReference type="GeneID" id="36587336"/>